<accession>A0A261FL10</accession>
<dbReference type="SUPFAM" id="SSF52172">
    <property type="entry name" value="CheY-like"/>
    <property type="match status" value="1"/>
</dbReference>
<dbReference type="PANTHER" id="PTHR37299:SF1">
    <property type="entry name" value="STAGE 0 SPORULATION PROTEIN A HOMOLOG"/>
    <property type="match status" value="1"/>
</dbReference>
<evidence type="ECO:0000313" key="4">
    <source>
        <dbReference type="EMBL" id="OZG59778.1"/>
    </source>
</evidence>
<evidence type="ECO:0000259" key="2">
    <source>
        <dbReference type="PROSITE" id="PS50110"/>
    </source>
</evidence>
<organism evidence="4 5">
    <name type="scientific">Bifidobacterium lemurum</name>
    <dbReference type="NCBI Taxonomy" id="1603886"/>
    <lineage>
        <taxon>Bacteria</taxon>
        <taxon>Bacillati</taxon>
        <taxon>Actinomycetota</taxon>
        <taxon>Actinomycetes</taxon>
        <taxon>Bifidobacteriales</taxon>
        <taxon>Bifidobacteriaceae</taxon>
        <taxon>Bifidobacterium</taxon>
    </lineage>
</organism>
<dbReference type="InterPro" id="IPR007492">
    <property type="entry name" value="LytTR_DNA-bd_dom"/>
</dbReference>
<dbReference type="InterPro" id="IPR001789">
    <property type="entry name" value="Sig_transdc_resp-reg_receiver"/>
</dbReference>
<evidence type="ECO:0000259" key="3">
    <source>
        <dbReference type="PROSITE" id="PS50930"/>
    </source>
</evidence>
<dbReference type="InterPro" id="IPR011006">
    <property type="entry name" value="CheY-like_superfamily"/>
</dbReference>
<dbReference type="GO" id="GO:0000156">
    <property type="term" value="F:phosphorelay response regulator activity"/>
    <property type="evidence" value="ECO:0007669"/>
    <property type="project" value="InterPro"/>
</dbReference>
<dbReference type="AlphaFoldDB" id="A0A261FL10"/>
<dbReference type="RefSeq" id="WP_072724412.1">
    <property type="nucleotide sequence ID" value="NZ_BDIS01000007.1"/>
</dbReference>
<dbReference type="PROSITE" id="PS50110">
    <property type="entry name" value="RESPONSE_REGULATORY"/>
    <property type="match status" value="1"/>
</dbReference>
<dbReference type="Pfam" id="PF04397">
    <property type="entry name" value="LytTR"/>
    <property type="match status" value="1"/>
</dbReference>
<evidence type="ECO:0000313" key="5">
    <source>
        <dbReference type="Proteomes" id="UP000216352"/>
    </source>
</evidence>
<dbReference type="Pfam" id="PF00072">
    <property type="entry name" value="Response_reg"/>
    <property type="match status" value="1"/>
</dbReference>
<dbReference type="OrthoDB" id="236568at2"/>
<feature type="modified residue" description="4-aspartylphosphate" evidence="1">
    <location>
        <position position="57"/>
    </location>
</feature>
<keyword evidence="4" id="KW-0238">DNA-binding</keyword>
<feature type="domain" description="HTH LytTR-type" evidence="3">
    <location>
        <begin position="132"/>
        <end position="230"/>
    </location>
</feature>
<feature type="domain" description="Response regulatory" evidence="2">
    <location>
        <begin position="3"/>
        <end position="120"/>
    </location>
</feature>
<dbReference type="EMBL" id="MWWX01000020">
    <property type="protein sequence ID" value="OZG59778.1"/>
    <property type="molecule type" value="Genomic_DNA"/>
</dbReference>
<sequence length="238" mass="26662">MLTVAIVEDDDAAADKLRACLDMFAQRSGETFDVRRFVEPTSFLEGYKPNWDIVFMDIEMPNMDGLAAAHRLHELDGGTVLIFVTNMAQFAAKGYEVDALDYIIKPFVYADFERKIARAVKLCDSESDDSVIISQRGGSQRIRLRDVSYVEVRGHSLEFHTEDGLVVGSGSLQEAEAKLKPHGFLRCGKPYLVNQRHIDAIKGNEVRLSDGGSLPIGRAFRKSFLQDLADNLGDDRWM</sequence>
<dbReference type="PANTHER" id="PTHR37299">
    <property type="entry name" value="TRANSCRIPTIONAL REGULATOR-RELATED"/>
    <property type="match status" value="1"/>
</dbReference>
<dbReference type="Gene3D" id="3.40.50.2300">
    <property type="match status" value="1"/>
</dbReference>
<dbReference type="PROSITE" id="PS50930">
    <property type="entry name" value="HTH_LYTTR"/>
    <property type="match status" value="1"/>
</dbReference>
<keyword evidence="1" id="KW-0597">Phosphoprotein</keyword>
<protein>
    <submittedName>
        <fullName evidence="4">DNA-binding response regulator</fullName>
    </submittedName>
</protein>
<evidence type="ECO:0000256" key="1">
    <source>
        <dbReference type="PROSITE-ProRule" id="PRU00169"/>
    </source>
</evidence>
<proteinExistence type="predicted"/>
<dbReference type="SMART" id="SM00850">
    <property type="entry name" value="LytTR"/>
    <property type="match status" value="1"/>
</dbReference>
<dbReference type="Proteomes" id="UP000216352">
    <property type="component" value="Unassembled WGS sequence"/>
</dbReference>
<keyword evidence="5" id="KW-1185">Reference proteome</keyword>
<reference evidence="4 5" key="1">
    <citation type="journal article" date="2017" name="BMC Genomics">
        <title>Comparative genomic and phylogenomic analyses of the Bifidobacteriaceae family.</title>
        <authorList>
            <person name="Lugli G.A."/>
            <person name="Milani C."/>
            <person name="Turroni F."/>
            <person name="Duranti S."/>
            <person name="Mancabelli L."/>
            <person name="Mangifesta M."/>
            <person name="Ferrario C."/>
            <person name="Modesto M."/>
            <person name="Mattarelli P."/>
            <person name="Jiri K."/>
            <person name="van Sinderen D."/>
            <person name="Ventura M."/>
        </authorList>
    </citation>
    <scope>NUCLEOTIDE SEQUENCE [LARGE SCALE GENOMIC DNA]</scope>
    <source>
        <strain evidence="4 5">DSM 28807</strain>
    </source>
</reference>
<dbReference type="GO" id="GO:0003677">
    <property type="term" value="F:DNA binding"/>
    <property type="evidence" value="ECO:0007669"/>
    <property type="project" value="UniProtKB-KW"/>
</dbReference>
<gene>
    <name evidence="4" type="ORF">BLEM_2253</name>
</gene>
<comment type="caution">
    <text evidence="4">The sequence shown here is derived from an EMBL/GenBank/DDBJ whole genome shotgun (WGS) entry which is preliminary data.</text>
</comment>
<dbReference type="InterPro" id="IPR046947">
    <property type="entry name" value="LytR-like"/>
</dbReference>
<name>A0A261FL10_9BIFI</name>
<dbReference type="STRING" id="1603886.GCA_001895165_00621"/>
<dbReference type="SMART" id="SM00448">
    <property type="entry name" value="REC"/>
    <property type="match status" value="1"/>
</dbReference>
<dbReference type="Gene3D" id="2.40.50.1020">
    <property type="entry name" value="LytTr DNA-binding domain"/>
    <property type="match status" value="1"/>
</dbReference>